<dbReference type="GO" id="GO:0006430">
    <property type="term" value="P:lysyl-tRNA aminoacylation"/>
    <property type="evidence" value="ECO:0007669"/>
    <property type="project" value="UniProtKB-UniRule"/>
</dbReference>
<keyword evidence="3 10" id="KW-0963">Cytoplasm</keyword>
<dbReference type="Gene3D" id="1.10.10.350">
    <property type="match status" value="1"/>
</dbReference>
<comment type="catalytic activity">
    <reaction evidence="9 10">
        <text>tRNA(Lys) + L-lysine + ATP = L-lysyl-tRNA(Lys) + AMP + diphosphate</text>
        <dbReference type="Rhea" id="RHEA:20792"/>
        <dbReference type="Rhea" id="RHEA-COMP:9696"/>
        <dbReference type="Rhea" id="RHEA-COMP:9697"/>
        <dbReference type="ChEBI" id="CHEBI:30616"/>
        <dbReference type="ChEBI" id="CHEBI:32551"/>
        <dbReference type="ChEBI" id="CHEBI:33019"/>
        <dbReference type="ChEBI" id="CHEBI:78442"/>
        <dbReference type="ChEBI" id="CHEBI:78529"/>
        <dbReference type="ChEBI" id="CHEBI:456215"/>
        <dbReference type="EC" id="6.1.1.6"/>
    </reaction>
</comment>
<dbReference type="GO" id="GO:0005524">
    <property type="term" value="F:ATP binding"/>
    <property type="evidence" value="ECO:0007669"/>
    <property type="project" value="UniProtKB-UniRule"/>
</dbReference>
<comment type="subcellular location">
    <subcellularLocation>
        <location evidence="1 10">Cytoplasm</location>
    </subcellularLocation>
</comment>
<dbReference type="InterPro" id="IPR001412">
    <property type="entry name" value="aa-tRNA-synth_I_CS"/>
</dbReference>
<dbReference type="Gene3D" id="3.40.50.620">
    <property type="entry name" value="HUPs"/>
    <property type="match status" value="2"/>
</dbReference>
<feature type="binding site" evidence="10">
    <location>
        <position position="299"/>
    </location>
    <ligand>
        <name>ATP</name>
        <dbReference type="ChEBI" id="CHEBI:30616"/>
    </ligand>
</feature>
<dbReference type="SUPFAM" id="SSF52374">
    <property type="entry name" value="Nucleotidylyl transferase"/>
    <property type="match status" value="1"/>
</dbReference>
<proteinExistence type="inferred from homology"/>
<feature type="short sequence motif" description="'HIGH' region" evidence="10">
    <location>
        <begin position="49"/>
        <end position="57"/>
    </location>
</feature>
<evidence type="ECO:0000256" key="9">
    <source>
        <dbReference type="ARBA" id="ARBA00048573"/>
    </source>
</evidence>
<keyword evidence="6 10" id="KW-0067">ATP-binding</keyword>
<keyword evidence="5 10" id="KW-0547">Nucleotide-binding</keyword>
<dbReference type="EMBL" id="AY744399">
    <property type="protein sequence ID" value="AAV31666.1"/>
    <property type="molecule type" value="Genomic_DNA"/>
</dbReference>
<reference evidence="11" key="1">
    <citation type="submission" date="2004-09" db="EMBL/GenBank/DDBJ databases">
        <title>SAR116.</title>
        <authorList>
            <person name="Sabehi G."/>
            <person name="Beja O."/>
        </authorList>
    </citation>
    <scope>NUCLEOTIDE SEQUENCE</scope>
</reference>
<evidence type="ECO:0000256" key="10">
    <source>
        <dbReference type="HAMAP-Rule" id="MF_00177"/>
    </source>
</evidence>
<dbReference type="PANTHER" id="PTHR37940">
    <property type="entry name" value="LYSINE--TRNA LIGASE"/>
    <property type="match status" value="1"/>
</dbReference>
<dbReference type="PANTHER" id="PTHR37940:SF1">
    <property type="entry name" value="LYSINE--TRNA LIGASE"/>
    <property type="match status" value="1"/>
</dbReference>
<accession>Q5UF21</accession>
<evidence type="ECO:0000256" key="4">
    <source>
        <dbReference type="ARBA" id="ARBA00022598"/>
    </source>
</evidence>
<keyword evidence="4 10" id="KW-0436">Ligase</keyword>
<dbReference type="GO" id="GO:0005737">
    <property type="term" value="C:cytoplasm"/>
    <property type="evidence" value="ECO:0007669"/>
    <property type="project" value="UniProtKB-SubCell"/>
</dbReference>
<comment type="similarity">
    <text evidence="2 10">Belongs to the class-I aminoacyl-tRNA synthetase family.</text>
</comment>
<dbReference type="InterPro" id="IPR002904">
    <property type="entry name" value="Lys-tRNA-ligase"/>
</dbReference>
<dbReference type="AlphaFoldDB" id="Q5UF21"/>
<evidence type="ECO:0000256" key="8">
    <source>
        <dbReference type="ARBA" id="ARBA00023146"/>
    </source>
</evidence>
<evidence type="ECO:0000313" key="11">
    <source>
        <dbReference type="EMBL" id="AAV31666.1"/>
    </source>
</evidence>
<feature type="short sequence motif" description="'KMSKS' region" evidence="10">
    <location>
        <begin position="296"/>
        <end position="300"/>
    </location>
</feature>
<dbReference type="InterPro" id="IPR020751">
    <property type="entry name" value="aa-tRNA-synth_I_codon-bd_sub2"/>
</dbReference>
<evidence type="ECO:0000256" key="3">
    <source>
        <dbReference type="ARBA" id="ARBA00022490"/>
    </source>
</evidence>
<evidence type="ECO:0000256" key="7">
    <source>
        <dbReference type="ARBA" id="ARBA00022917"/>
    </source>
</evidence>
<dbReference type="HAMAP" id="MF_00177">
    <property type="entry name" value="Lys_tRNA_synth_class1"/>
    <property type="match status" value="1"/>
</dbReference>
<dbReference type="Pfam" id="PF01921">
    <property type="entry name" value="tRNA-synt_1f"/>
    <property type="match status" value="1"/>
</dbReference>
<gene>
    <name evidence="10" type="primary">lysS</name>
    <name evidence="11" type="ORF">Red2C11_16</name>
</gene>
<sequence>MMSELTAQLQEIATDVKAWPFAEARALASRMEKLGAARDEVLFETGYGPSGLPHIGTFGEVVRTTMVRHAYEVLTGQKTRLVCFSDDMDGFRKVPDNVPNQEMLVAYLNKPLTKVKDPFGTATSFGEHNNLRLQAFLDSFGFDYEFVSSTDCYLGGKFDATLLRVLEQYDAIMNIMLPTLGPERQATYSPFFPICPDTGRVLQAKVVERNVAAGKITYIDPDSGAERETSVTGGCCKLQWKCDWAMRWFALGVDYEMSGKDLIDSVTQSSKITRALGGVPPAGISYELFLDENGEKISKSKGNGLSVEDWLRYGSPESLSLFMYGQPKRAKRLYFDVIPKTVDEYYQHLGKLANQSEAEVLENPIWHIHSGVPEQAGLPVSFTLLLNLAAVCHAEDPQIVWAYVNDYTGEISPQTHHEMDRMISYAVNYYQDMVRPHKTYRLADATEAINLEILKTAIAGLPDDCDGEAIQSIVYATGKAANYENLRDWFKCLYQVLLGQSEGPRMGSFFALYGRTKSVQLIDDALAGKLVGLAGQG</sequence>
<organism evidence="11">
    <name type="scientific">uncultured alpha proteobacterium EBAC2C11</name>
    <dbReference type="NCBI Taxonomy" id="295349"/>
    <lineage>
        <taxon>Bacteria</taxon>
        <taxon>Pseudomonadati</taxon>
        <taxon>Pseudomonadota</taxon>
        <taxon>Alphaproteobacteria</taxon>
        <taxon>Candidatus Puniceispirillales</taxon>
        <taxon>environmental samples</taxon>
    </lineage>
</organism>
<dbReference type="PROSITE" id="PS00178">
    <property type="entry name" value="AA_TRNA_LIGASE_I"/>
    <property type="match status" value="1"/>
</dbReference>
<dbReference type="InterPro" id="IPR014729">
    <property type="entry name" value="Rossmann-like_a/b/a_fold"/>
</dbReference>
<keyword evidence="8 10" id="KW-0030">Aminoacyl-tRNA synthetase</keyword>
<protein>
    <recommendedName>
        <fullName evidence="10">Lysine--tRNA ligase</fullName>
        <ecNumber evidence="10">6.1.1.6</ecNumber>
    </recommendedName>
    <alternativeName>
        <fullName evidence="10">Lysyl-tRNA synthetase</fullName>
        <shortName evidence="10">LysRS</shortName>
    </alternativeName>
</protein>
<name>Q5UF21_9PROT</name>
<evidence type="ECO:0000256" key="2">
    <source>
        <dbReference type="ARBA" id="ARBA00005594"/>
    </source>
</evidence>
<dbReference type="NCBIfam" id="TIGR00467">
    <property type="entry name" value="lysS_arch"/>
    <property type="match status" value="1"/>
</dbReference>
<evidence type="ECO:0000256" key="5">
    <source>
        <dbReference type="ARBA" id="ARBA00022741"/>
    </source>
</evidence>
<dbReference type="GO" id="GO:0000049">
    <property type="term" value="F:tRNA binding"/>
    <property type="evidence" value="ECO:0007669"/>
    <property type="project" value="InterPro"/>
</dbReference>
<evidence type="ECO:0000256" key="6">
    <source>
        <dbReference type="ARBA" id="ARBA00022840"/>
    </source>
</evidence>
<dbReference type="GO" id="GO:0004824">
    <property type="term" value="F:lysine-tRNA ligase activity"/>
    <property type="evidence" value="ECO:0007669"/>
    <property type="project" value="UniProtKB-UniRule"/>
</dbReference>
<evidence type="ECO:0000256" key="1">
    <source>
        <dbReference type="ARBA" id="ARBA00004496"/>
    </source>
</evidence>
<dbReference type="NCBIfam" id="NF001968">
    <property type="entry name" value="PRK00750.1-2"/>
    <property type="match status" value="1"/>
</dbReference>
<dbReference type="EC" id="6.1.1.6" evidence="10"/>
<keyword evidence="7 10" id="KW-0648">Protein biosynthesis</keyword>
<dbReference type="SUPFAM" id="SSF48163">
    <property type="entry name" value="An anticodon-binding domain of class I aminoacyl-tRNA synthetases"/>
    <property type="match status" value="1"/>
</dbReference>
<dbReference type="InterPro" id="IPR008925">
    <property type="entry name" value="aa_tRNA-synth_I_cd-bd_sf"/>
</dbReference>